<feature type="domain" description="MATH" evidence="3">
    <location>
        <begin position="67"/>
        <end position="209"/>
    </location>
</feature>
<dbReference type="InterPro" id="IPR002083">
    <property type="entry name" value="MATH/TRAF_dom"/>
</dbReference>
<dbReference type="HOGENOM" id="CLU_026537_0_0_1"/>
<name>A0A0D3DEL1_BRAOL</name>
<dbReference type="InterPro" id="IPR008974">
    <property type="entry name" value="TRAF-like"/>
</dbReference>
<dbReference type="PROSITE" id="PS50144">
    <property type="entry name" value="MATH"/>
    <property type="match status" value="1"/>
</dbReference>
<dbReference type="Gramene" id="Bo7g105090.1">
    <property type="protein sequence ID" value="Bo7g105090.1"/>
    <property type="gene ID" value="Bo7g105090"/>
</dbReference>
<sequence>MVENHLMVVEVMVTEMEPTKVITQGKDAYGGVARGGGAALLKYIVRVSLSFSVQLRGDSPSRPMGDDIKFTWVIKKFSSLVSNKSYSDKVVIGGCKWLELKEYNLFSNVFFHSKYKSLMAYPGGNSKASTLCLSIWVNDGPNVCSGWSEHAKLSCTIVNKNPEKVSQLEETYRAEHTKWGFTSIIPLSELEDENGGFIVNGEVKIVVEIEIFVLVKQPLKKTKLNDKGELVDVNGFQVLPSQVKFARRIFEKHSDVALVLRAKNKHLRTACMNVLLCLIETSCLAPGELSSEDLVEADNALAYVKNAGFKVDWLEKKLTKVKENKGKVHIGEIRMRELEEELKNLKQKSLEVEALLEKEKADVLAAKTHLTLDEFV</sequence>
<dbReference type="OMA" id="HIGEIRM"/>
<proteinExistence type="predicted"/>
<reference evidence="4 5" key="1">
    <citation type="journal article" date="2014" name="Genome Biol.">
        <title>Transcriptome and methylome profiling reveals relics of genome dominance in the mesopolyploid Brassica oleracea.</title>
        <authorList>
            <person name="Parkin I.A."/>
            <person name="Koh C."/>
            <person name="Tang H."/>
            <person name="Robinson S.J."/>
            <person name="Kagale S."/>
            <person name="Clarke W.E."/>
            <person name="Town C.D."/>
            <person name="Nixon J."/>
            <person name="Krishnakumar V."/>
            <person name="Bidwell S.L."/>
            <person name="Denoeud F."/>
            <person name="Belcram H."/>
            <person name="Links M.G."/>
            <person name="Just J."/>
            <person name="Clarke C."/>
            <person name="Bender T."/>
            <person name="Huebert T."/>
            <person name="Mason A.S."/>
            <person name="Pires J.C."/>
            <person name="Barker G."/>
            <person name="Moore J."/>
            <person name="Walley P.G."/>
            <person name="Manoli S."/>
            <person name="Batley J."/>
            <person name="Edwards D."/>
            <person name="Nelson M.N."/>
            <person name="Wang X."/>
            <person name="Paterson A.H."/>
            <person name="King G."/>
            <person name="Bancroft I."/>
            <person name="Chalhoub B."/>
            <person name="Sharpe A.G."/>
        </authorList>
    </citation>
    <scope>NUCLEOTIDE SEQUENCE</scope>
    <source>
        <strain evidence="4 5">cv. TO1000</strain>
    </source>
</reference>
<dbReference type="Gene3D" id="2.60.210.10">
    <property type="entry name" value="Apoptosis, Tumor Necrosis Factor Receptor Associated Protein 2, Chain A"/>
    <property type="match status" value="1"/>
</dbReference>
<dbReference type="PANTHER" id="PTHR46236:SF11">
    <property type="entry name" value="TRAF-LIKE SUPERFAMILY PROTEIN"/>
    <property type="match status" value="1"/>
</dbReference>
<evidence type="ECO:0000259" key="3">
    <source>
        <dbReference type="PROSITE" id="PS50144"/>
    </source>
</evidence>
<protein>
    <recommendedName>
        <fullName evidence="3">MATH domain-containing protein</fullName>
    </recommendedName>
</protein>
<evidence type="ECO:0000256" key="2">
    <source>
        <dbReference type="SAM" id="Coils"/>
    </source>
</evidence>
<evidence type="ECO:0000313" key="4">
    <source>
        <dbReference type="EnsemblPlants" id="Bo7g105090.1"/>
    </source>
</evidence>
<dbReference type="Proteomes" id="UP000032141">
    <property type="component" value="Chromosome C7"/>
</dbReference>
<evidence type="ECO:0000256" key="1">
    <source>
        <dbReference type="ARBA" id="ARBA00023054"/>
    </source>
</evidence>
<reference evidence="4" key="2">
    <citation type="submission" date="2015-03" db="UniProtKB">
        <authorList>
            <consortium name="EnsemblPlants"/>
        </authorList>
    </citation>
    <scope>IDENTIFICATION</scope>
</reference>
<dbReference type="CDD" id="cd00121">
    <property type="entry name" value="MATH"/>
    <property type="match status" value="1"/>
</dbReference>
<dbReference type="eggNOG" id="KOG1987">
    <property type="taxonomic scope" value="Eukaryota"/>
</dbReference>
<accession>A0A0D3DEL1</accession>
<keyword evidence="1 2" id="KW-0175">Coiled coil</keyword>
<evidence type="ECO:0000313" key="5">
    <source>
        <dbReference type="Proteomes" id="UP000032141"/>
    </source>
</evidence>
<dbReference type="Pfam" id="PF22486">
    <property type="entry name" value="MATH_2"/>
    <property type="match status" value="1"/>
</dbReference>
<dbReference type="EnsemblPlants" id="Bo7g105090.1">
    <property type="protein sequence ID" value="Bo7g105090.1"/>
    <property type="gene ID" value="Bo7g105090"/>
</dbReference>
<feature type="coiled-coil region" evidence="2">
    <location>
        <begin position="328"/>
        <end position="362"/>
    </location>
</feature>
<dbReference type="AlphaFoldDB" id="A0A0D3DEL1"/>
<dbReference type="STRING" id="109376.A0A0D3DEL1"/>
<organism evidence="4 5">
    <name type="scientific">Brassica oleracea var. oleracea</name>
    <dbReference type="NCBI Taxonomy" id="109376"/>
    <lineage>
        <taxon>Eukaryota</taxon>
        <taxon>Viridiplantae</taxon>
        <taxon>Streptophyta</taxon>
        <taxon>Embryophyta</taxon>
        <taxon>Tracheophyta</taxon>
        <taxon>Spermatophyta</taxon>
        <taxon>Magnoliopsida</taxon>
        <taxon>eudicotyledons</taxon>
        <taxon>Gunneridae</taxon>
        <taxon>Pentapetalae</taxon>
        <taxon>rosids</taxon>
        <taxon>malvids</taxon>
        <taxon>Brassicales</taxon>
        <taxon>Brassicaceae</taxon>
        <taxon>Brassiceae</taxon>
        <taxon>Brassica</taxon>
    </lineage>
</organism>
<dbReference type="SUPFAM" id="SSF49599">
    <property type="entry name" value="TRAF domain-like"/>
    <property type="match status" value="1"/>
</dbReference>
<dbReference type="PANTHER" id="PTHR46236">
    <property type="entry name" value="TRAF-LIKE SUPERFAMILY PROTEIN"/>
    <property type="match status" value="1"/>
</dbReference>
<dbReference type="InterPro" id="IPR050804">
    <property type="entry name" value="MCC"/>
</dbReference>
<keyword evidence="5" id="KW-1185">Reference proteome</keyword>